<accession>A7VTI1</accession>
<dbReference type="AlphaFoldDB" id="A7VTI1"/>
<proteinExistence type="predicted"/>
<reference evidence="1 2" key="2">
    <citation type="submission" date="2007-08" db="EMBL/GenBank/DDBJ databases">
        <authorList>
            <person name="Fulton L."/>
            <person name="Clifton S."/>
            <person name="Fulton B."/>
            <person name="Xu J."/>
            <person name="Minx P."/>
            <person name="Pepin K.H."/>
            <person name="Johnson M."/>
            <person name="Thiruvilangam P."/>
            <person name="Bhonagiri V."/>
            <person name="Nash W.E."/>
            <person name="Wang C."/>
            <person name="Mardis E.R."/>
            <person name="Wilson R.K."/>
        </authorList>
    </citation>
    <scope>NUCLEOTIDE SEQUENCE [LARGE SCALE GENOMIC DNA]</scope>
    <source>
        <strain evidence="1 2">DSM 753</strain>
    </source>
</reference>
<reference evidence="1 2" key="1">
    <citation type="submission" date="2007-08" db="EMBL/GenBank/DDBJ databases">
        <title>Draft genome sequence of Clostridium leptum (DSM 753).</title>
        <authorList>
            <person name="Sudarsanam P."/>
            <person name="Ley R."/>
            <person name="Guruge J."/>
            <person name="Turnbaugh P.J."/>
            <person name="Mahowald M."/>
            <person name="Liep D."/>
            <person name="Gordon J."/>
        </authorList>
    </citation>
    <scope>NUCLEOTIDE SEQUENCE [LARGE SCALE GENOMIC DNA]</scope>
    <source>
        <strain evidence="1 2">DSM 753</strain>
    </source>
</reference>
<name>A7VTI1_9FIRM</name>
<sequence>MRKFAAVFPLKEASLPENRLLAQPMRFEFGFTVLPFNVIGARPAEIIVNL</sequence>
<dbReference type="EMBL" id="ABCB02000018">
    <property type="protein sequence ID" value="EDO61477.1"/>
    <property type="molecule type" value="Genomic_DNA"/>
</dbReference>
<organism evidence="1 2">
    <name type="scientific">[Clostridium] leptum DSM 753</name>
    <dbReference type="NCBI Taxonomy" id="428125"/>
    <lineage>
        <taxon>Bacteria</taxon>
        <taxon>Bacillati</taxon>
        <taxon>Bacillota</taxon>
        <taxon>Clostridia</taxon>
        <taxon>Eubacteriales</taxon>
        <taxon>Oscillospiraceae</taxon>
        <taxon>Oscillospiraceae incertae sedis</taxon>
    </lineage>
</organism>
<comment type="caution">
    <text evidence="1">The sequence shown here is derived from an EMBL/GenBank/DDBJ whole genome shotgun (WGS) entry which is preliminary data.</text>
</comment>
<dbReference type="HOGENOM" id="CLU_3116373_0_0_9"/>
<protein>
    <submittedName>
        <fullName evidence="1">Uncharacterized protein</fullName>
    </submittedName>
</protein>
<gene>
    <name evidence="1" type="ORF">CLOLEP_01873</name>
</gene>
<dbReference type="Proteomes" id="UP000003490">
    <property type="component" value="Unassembled WGS sequence"/>
</dbReference>
<evidence type="ECO:0000313" key="2">
    <source>
        <dbReference type="Proteomes" id="UP000003490"/>
    </source>
</evidence>
<evidence type="ECO:0000313" key="1">
    <source>
        <dbReference type="EMBL" id="EDO61477.1"/>
    </source>
</evidence>